<organism evidence="3 4">
    <name type="scientific">Paramicrobacterium chengjingii</name>
    <dbReference type="NCBI Taxonomy" id="2769067"/>
    <lineage>
        <taxon>Bacteria</taxon>
        <taxon>Bacillati</taxon>
        <taxon>Actinomycetota</taxon>
        <taxon>Actinomycetes</taxon>
        <taxon>Micrococcales</taxon>
        <taxon>Microbacteriaceae</taxon>
        <taxon>Paramicrobacterium</taxon>
    </lineage>
</organism>
<reference evidence="3 4" key="1">
    <citation type="submission" date="2020-12" db="EMBL/GenBank/DDBJ databases">
        <title>Microbacterium sp. HY060.</title>
        <authorList>
            <person name="Zhou J."/>
        </authorList>
    </citation>
    <scope>NUCLEOTIDE SEQUENCE [LARGE SCALE GENOMIC DNA]</scope>
    <source>
        <strain evidence="3 4">HY60</strain>
    </source>
</reference>
<keyword evidence="4" id="KW-1185">Reference proteome</keyword>
<gene>
    <name evidence="3" type="ORF">HCR76_17215</name>
</gene>
<dbReference type="SUPFAM" id="SSF53850">
    <property type="entry name" value="Periplasmic binding protein-like II"/>
    <property type="match status" value="1"/>
</dbReference>
<accession>A0ABX6YJG9</accession>
<name>A0ABX6YJG9_9MICO</name>
<dbReference type="RefSeq" id="WP_166986332.1">
    <property type="nucleotide sequence ID" value="NZ_CP061169.1"/>
</dbReference>
<dbReference type="EMBL" id="CP061169">
    <property type="protein sequence ID" value="QPZ38492.1"/>
    <property type="molecule type" value="Genomic_DNA"/>
</dbReference>
<feature type="signal peptide" evidence="2">
    <location>
        <begin position="1"/>
        <end position="32"/>
    </location>
</feature>
<dbReference type="PROSITE" id="PS51257">
    <property type="entry name" value="PROKAR_LIPOPROTEIN"/>
    <property type="match status" value="1"/>
</dbReference>
<feature type="chain" id="PRO_5046012423" evidence="2">
    <location>
        <begin position="33"/>
        <end position="398"/>
    </location>
</feature>
<dbReference type="Gene3D" id="3.40.190.10">
    <property type="entry name" value="Periplasmic binding protein-like II"/>
    <property type="match status" value="2"/>
</dbReference>
<sequence length="398" mass="42855">MKNKQKGMRRSPGLVGALTATAAVALAVSACAPSSAPGNSSDGGEAELGISDSDYSLEALIEAAKNEDPIVVLDTTGKIVDIASAFSEKYGVQATGVKMKSGEQAEVVIREGTAGTVKNDVILLPDVPTAVSELIPRGFAASWFPPDMTDVVEEQFQDPAVVTQETNVWAYNTEVYGDVCPVDNIWQLTDEQWAGRVSLQDPLLTDQAHWFNQMQSQGDDLMADAYADEYGDELQSEEDSATAEWVKRLAMNSPALTNSDDDIAESVGAPGQSDPFIGFFSTAKFRANVDSGYKLGVCDGLDPWAGRAYTKAALIATGTESPNAAKLFVRFMFTEEGIGTQTEDGKVSTNSTIKLPSDDPSHLESVWDQILVFDSATAADDFDNLQEWQDFWRASIRS</sequence>
<evidence type="ECO:0000313" key="4">
    <source>
        <dbReference type="Proteomes" id="UP000662814"/>
    </source>
</evidence>
<protein>
    <submittedName>
        <fullName evidence="3">ABC transporter substrate-binding protein</fullName>
    </submittedName>
</protein>
<proteinExistence type="predicted"/>
<dbReference type="PANTHER" id="PTHR30006:SF2">
    <property type="entry name" value="ABC TRANSPORTER SUBSTRATE-BINDING PROTEIN"/>
    <property type="match status" value="1"/>
</dbReference>
<evidence type="ECO:0000313" key="3">
    <source>
        <dbReference type="EMBL" id="QPZ38492.1"/>
    </source>
</evidence>
<dbReference type="PANTHER" id="PTHR30006">
    <property type="entry name" value="THIAMINE-BINDING PERIPLASMIC PROTEIN-RELATED"/>
    <property type="match status" value="1"/>
</dbReference>
<evidence type="ECO:0000256" key="2">
    <source>
        <dbReference type="SAM" id="SignalP"/>
    </source>
</evidence>
<evidence type="ECO:0000256" key="1">
    <source>
        <dbReference type="ARBA" id="ARBA00022729"/>
    </source>
</evidence>
<dbReference type="Pfam" id="PF13531">
    <property type="entry name" value="SBP_bac_11"/>
    <property type="match status" value="1"/>
</dbReference>
<keyword evidence="1 2" id="KW-0732">Signal</keyword>
<dbReference type="Proteomes" id="UP000662814">
    <property type="component" value="Chromosome"/>
</dbReference>